<reference evidence="3" key="1">
    <citation type="submission" date="2016-11" db="EMBL/GenBank/DDBJ databases">
        <title>Comparative genomic and phenotypic analysis of Granulibacter bethesdensis clinical isolates from patients with chronic granulomatous disease.</title>
        <authorList>
            <person name="Zarember K.A."/>
            <person name="Porcella S.F."/>
            <person name="Chu J."/>
            <person name="Ding L."/>
            <person name="Dahlstrom E."/>
            <person name="Barbian K."/>
            <person name="Martens C."/>
            <person name="Sykora L."/>
            <person name="Kramer S."/>
            <person name="Pettinato A.M."/>
            <person name="Hong H."/>
            <person name="Wald G."/>
            <person name="Berg L.J."/>
            <person name="Rogge L.S."/>
            <person name="Greenberg D.E."/>
            <person name="Falcone E.L."/>
            <person name="Neves J.F."/>
            <person name="Simoes M.J."/>
            <person name="Casal M."/>
            <person name="Rodriguez-Lopez F.C."/>
            <person name="Zelazny A."/>
            <person name="Gallin J.I."/>
            <person name="Holland S.M."/>
        </authorList>
    </citation>
    <scope>NUCLEOTIDE SEQUENCE [LARGE SCALE GENOMIC DNA]</scope>
    <source>
        <strain evidence="3">NIH9.1</strain>
    </source>
</reference>
<feature type="transmembrane region" description="Helical" evidence="1">
    <location>
        <begin position="12"/>
        <end position="34"/>
    </location>
</feature>
<evidence type="ECO:0000313" key="2">
    <source>
        <dbReference type="EMBL" id="APH53485.1"/>
    </source>
</evidence>
<evidence type="ECO:0000313" key="3">
    <source>
        <dbReference type="Proteomes" id="UP000182373"/>
    </source>
</evidence>
<sequence length="94" mass="10021">MSQLQAMADVVLHLLRQLIGFAMQVTGALVGWLENGMRTLGLGTELRLLALVLIAGLLLAASLHLRRGAARVLLVVAAALFALRVALVLLPVHH</sequence>
<feature type="transmembrane region" description="Helical" evidence="1">
    <location>
        <begin position="46"/>
        <end position="65"/>
    </location>
</feature>
<keyword evidence="1" id="KW-0812">Transmembrane</keyword>
<name>A0AAC9K6E4_9PROT</name>
<organism evidence="2 3">
    <name type="scientific">Granulibacter bethesdensis</name>
    <dbReference type="NCBI Taxonomy" id="364410"/>
    <lineage>
        <taxon>Bacteria</taxon>
        <taxon>Pseudomonadati</taxon>
        <taxon>Pseudomonadota</taxon>
        <taxon>Alphaproteobacteria</taxon>
        <taxon>Acetobacterales</taxon>
        <taxon>Acetobacteraceae</taxon>
        <taxon>Granulibacter</taxon>
    </lineage>
</organism>
<gene>
    <name evidence="2" type="ORF">GbCGDNIH9_0262</name>
</gene>
<evidence type="ECO:0000256" key="1">
    <source>
        <dbReference type="SAM" id="Phobius"/>
    </source>
</evidence>
<dbReference type="AlphaFoldDB" id="A0AAC9K6E4"/>
<feature type="transmembrane region" description="Helical" evidence="1">
    <location>
        <begin position="72"/>
        <end position="92"/>
    </location>
</feature>
<proteinExistence type="predicted"/>
<keyword evidence="1" id="KW-1133">Transmembrane helix</keyword>
<protein>
    <submittedName>
        <fullName evidence="2">Uncharacterized protein</fullName>
    </submittedName>
</protein>
<keyword evidence="1" id="KW-0472">Membrane</keyword>
<dbReference type="EMBL" id="CP018191">
    <property type="protein sequence ID" value="APH53485.1"/>
    <property type="molecule type" value="Genomic_DNA"/>
</dbReference>
<dbReference type="RefSeq" id="WP_157692509.1">
    <property type="nucleotide sequence ID" value="NZ_CP018191.1"/>
</dbReference>
<accession>A0AAC9K6E4</accession>
<dbReference type="Proteomes" id="UP000182373">
    <property type="component" value="Chromosome"/>
</dbReference>